<evidence type="ECO:0000313" key="14">
    <source>
        <dbReference type="Proteomes" id="UP001230005"/>
    </source>
</evidence>
<comment type="subcellular location">
    <subcellularLocation>
        <location evidence="2">Secreted</location>
    </subcellularLocation>
</comment>
<gene>
    <name evidence="13" type="ORF">J2S74_002593</name>
</gene>
<keyword evidence="11" id="KW-0812">Transmembrane</keyword>
<evidence type="ECO:0000256" key="7">
    <source>
        <dbReference type="ARBA" id="ARBA00022825"/>
    </source>
</evidence>
<evidence type="ECO:0000256" key="4">
    <source>
        <dbReference type="ARBA" id="ARBA00022525"/>
    </source>
</evidence>
<evidence type="ECO:0000256" key="9">
    <source>
        <dbReference type="PROSITE-ProRule" id="PRU01240"/>
    </source>
</evidence>
<dbReference type="Pfam" id="PF00082">
    <property type="entry name" value="Peptidase_S8"/>
    <property type="match status" value="1"/>
</dbReference>
<dbReference type="PROSITE" id="PS00137">
    <property type="entry name" value="SUBTILASE_HIS"/>
    <property type="match status" value="1"/>
</dbReference>
<evidence type="ECO:0000256" key="10">
    <source>
        <dbReference type="RuleBase" id="RU003355"/>
    </source>
</evidence>
<dbReference type="GO" id="GO:0006508">
    <property type="term" value="P:proteolysis"/>
    <property type="evidence" value="ECO:0007669"/>
    <property type="project" value="UniProtKB-KW"/>
</dbReference>
<keyword evidence="4" id="KW-0964">Secreted</keyword>
<organism evidence="13 14">
    <name type="scientific">Evansella vedderi</name>
    <dbReference type="NCBI Taxonomy" id="38282"/>
    <lineage>
        <taxon>Bacteria</taxon>
        <taxon>Bacillati</taxon>
        <taxon>Bacillota</taxon>
        <taxon>Bacilli</taxon>
        <taxon>Bacillales</taxon>
        <taxon>Bacillaceae</taxon>
        <taxon>Evansella</taxon>
    </lineage>
</organism>
<dbReference type="Gene3D" id="3.40.50.200">
    <property type="entry name" value="Peptidase S8/S53 domain"/>
    <property type="match status" value="1"/>
</dbReference>
<dbReference type="CDD" id="cd07484">
    <property type="entry name" value="Peptidases_S8_Thermitase_like"/>
    <property type="match status" value="1"/>
</dbReference>
<dbReference type="InterPro" id="IPR036852">
    <property type="entry name" value="Peptidase_S8/S53_dom_sf"/>
</dbReference>
<dbReference type="InterPro" id="IPR023828">
    <property type="entry name" value="Peptidase_S8_Ser-AS"/>
</dbReference>
<dbReference type="PROSITE" id="PS00138">
    <property type="entry name" value="SUBTILASE_SER"/>
    <property type="match status" value="1"/>
</dbReference>
<keyword evidence="5 9" id="KW-0645">Protease</keyword>
<comment type="caution">
    <text evidence="13">The sequence shown here is derived from an EMBL/GenBank/DDBJ whole genome shotgun (WGS) entry which is preliminary data.</text>
</comment>
<evidence type="ECO:0000256" key="8">
    <source>
        <dbReference type="ARBA" id="ARBA00022837"/>
    </source>
</evidence>
<dbReference type="PANTHER" id="PTHR43806:SF11">
    <property type="entry name" value="CEREVISIN-RELATED"/>
    <property type="match status" value="1"/>
</dbReference>
<dbReference type="RefSeq" id="WP_307326155.1">
    <property type="nucleotide sequence ID" value="NZ_JAUSUG010000009.1"/>
</dbReference>
<comment type="similarity">
    <text evidence="3 9 10">Belongs to the peptidase S8 family.</text>
</comment>
<keyword evidence="6 9" id="KW-0378">Hydrolase</keyword>
<keyword evidence="8" id="KW-0106">Calcium</keyword>
<dbReference type="PRINTS" id="PR00723">
    <property type="entry name" value="SUBTILISIN"/>
</dbReference>
<dbReference type="InterPro" id="IPR015500">
    <property type="entry name" value="Peptidase_S8_subtilisin-rel"/>
</dbReference>
<accession>A0ABT9ZVE1</accession>
<evidence type="ECO:0000256" key="2">
    <source>
        <dbReference type="ARBA" id="ARBA00004613"/>
    </source>
</evidence>
<feature type="domain" description="Peptidase S8/S53" evidence="12">
    <location>
        <begin position="346"/>
        <end position="589"/>
    </location>
</feature>
<dbReference type="GO" id="GO:0008233">
    <property type="term" value="F:peptidase activity"/>
    <property type="evidence" value="ECO:0007669"/>
    <property type="project" value="UniProtKB-KW"/>
</dbReference>
<evidence type="ECO:0000256" key="3">
    <source>
        <dbReference type="ARBA" id="ARBA00011073"/>
    </source>
</evidence>
<name>A0ABT9ZVE1_9BACI</name>
<dbReference type="SUPFAM" id="SSF52743">
    <property type="entry name" value="Subtilisin-like"/>
    <property type="match status" value="1"/>
</dbReference>
<dbReference type="InterPro" id="IPR022398">
    <property type="entry name" value="Peptidase_S8_His-AS"/>
</dbReference>
<dbReference type="PANTHER" id="PTHR43806">
    <property type="entry name" value="PEPTIDASE S8"/>
    <property type="match status" value="1"/>
</dbReference>
<evidence type="ECO:0000256" key="1">
    <source>
        <dbReference type="ARBA" id="ARBA00001913"/>
    </source>
</evidence>
<protein>
    <submittedName>
        <fullName evidence="13">Subtilisin family serine protease</fullName>
    </submittedName>
</protein>
<keyword evidence="14" id="KW-1185">Reference proteome</keyword>
<dbReference type="InterPro" id="IPR000209">
    <property type="entry name" value="Peptidase_S8/S53_dom"/>
</dbReference>
<evidence type="ECO:0000259" key="12">
    <source>
        <dbReference type="Pfam" id="PF00082"/>
    </source>
</evidence>
<evidence type="ECO:0000256" key="5">
    <source>
        <dbReference type="ARBA" id="ARBA00022670"/>
    </source>
</evidence>
<evidence type="ECO:0000256" key="11">
    <source>
        <dbReference type="SAM" id="Phobius"/>
    </source>
</evidence>
<comment type="cofactor">
    <cofactor evidence="1">
        <name>Ca(2+)</name>
        <dbReference type="ChEBI" id="CHEBI:29108"/>
    </cofactor>
</comment>
<dbReference type="InterPro" id="IPR050131">
    <property type="entry name" value="Peptidase_S8_subtilisin-like"/>
</dbReference>
<feature type="transmembrane region" description="Helical" evidence="11">
    <location>
        <begin position="7"/>
        <end position="24"/>
    </location>
</feature>
<dbReference type="InterPro" id="IPR023827">
    <property type="entry name" value="Peptidase_S8_Asp-AS"/>
</dbReference>
<dbReference type="EMBL" id="JAUSUG010000009">
    <property type="protein sequence ID" value="MDQ0255211.1"/>
    <property type="molecule type" value="Genomic_DNA"/>
</dbReference>
<evidence type="ECO:0000313" key="13">
    <source>
        <dbReference type="EMBL" id="MDQ0255211.1"/>
    </source>
</evidence>
<dbReference type="Proteomes" id="UP001230005">
    <property type="component" value="Unassembled WGS sequence"/>
</dbReference>
<dbReference type="PROSITE" id="PS00136">
    <property type="entry name" value="SUBTILASE_ASP"/>
    <property type="match status" value="1"/>
</dbReference>
<keyword evidence="11" id="KW-1133">Transmembrane helix</keyword>
<evidence type="ECO:0000256" key="6">
    <source>
        <dbReference type="ARBA" id="ARBA00022801"/>
    </source>
</evidence>
<dbReference type="PROSITE" id="PS51892">
    <property type="entry name" value="SUBTILASE"/>
    <property type="match status" value="1"/>
</dbReference>
<feature type="active site" description="Charge relay system" evidence="9">
    <location>
        <position position="387"/>
    </location>
</feature>
<proteinExistence type="inferred from homology"/>
<sequence>MRSLRRLTIAFSIVLLTVLGLWFISDHQNGGEMAEEGDSVLQSAMSEIMAEDLSLTIQMFLHQIEDDLERWEKEDWSNDELKEKMTEEIEEHPHVNGFVLYSNGEELQRIGEVTASEPNEILHYQKGNGASISDPFIEKGKKRLLIGAGVEDLSYIAEVDLSFIEGYVKDIASLADANGQFFIGEDVDVSLSQEEANLPYAKTEVPEIGWNLYVQSDAPMEEEEHFKKGELIIELAKNINREQWAAENEVAIIDQFNGKIIIRDTNRSTEELMELWSNDPSIMYMEPNYMYSKQHVTRSSNRRSVPHYFGRFDGFETPNDEFYEPYQWNLTQIFTEPGWNISIGERGVPIAIIDSGIDPDHKDLAAKITDGYNAFEDNGAYEDDNGHGTHVAGIAGAITNNMDGIAGVSWYNPLLAVKSLDHNAEGSSLSIAKGIVWAVDNGAKVINLSLGDSHDSDIMYEAIKYAYDKDVVLIAASGNDNVDTPMYPAAYEEVLAVAAVDPHREKAVFSNFGYHIDVTAPGEHIPSTYVGDQYVIMSGTSMSAPHVAGLAGLIRSLDPNLTNEEIYDIICYTSDDLGVEGYDPYYGFGEINIQRALEEVSISRN</sequence>
<reference evidence="13 14" key="1">
    <citation type="submission" date="2023-07" db="EMBL/GenBank/DDBJ databases">
        <title>Genomic Encyclopedia of Type Strains, Phase IV (KMG-IV): sequencing the most valuable type-strain genomes for metagenomic binning, comparative biology and taxonomic classification.</title>
        <authorList>
            <person name="Goeker M."/>
        </authorList>
    </citation>
    <scope>NUCLEOTIDE SEQUENCE [LARGE SCALE GENOMIC DNA]</scope>
    <source>
        <strain evidence="13 14">DSM 9768</strain>
    </source>
</reference>
<keyword evidence="7 9" id="KW-0720">Serine protease</keyword>
<feature type="active site" description="Charge relay system" evidence="9">
    <location>
        <position position="354"/>
    </location>
</feature>
<dbReference type="InterPro" id="IPR034084">
    <property type="entry name" value="Thermitase-like_dom"/>
</dbReference>
<keyword evidence="11" id="KW-0472">Membrane</keyword>
<feature type="active site" description="Charge relay system" evidence="9">
    <location>
        <position position="541"/>
    </location>
</feature>